<proteinExistence type="predicted"/>
<gene>
    <name evidence="1" type="ORF">DPMN_024691</name>
</gene>
<evidence type="ECO:0000313" key="2">
    <source>
        <dbReference type="Proteomes" id="UP000828390"/>
    </source>
</evidence>
<organism evidence="1 2">
    <name type="scientific">Dreissena polymorpha</name>
    <name type="common">Zebra mussel</name>
    <name type="synonym">Mytilus polymorpha</name>
    <dbReference type="NCBI Taxonomy" id="45954"/>
    <lineage>
        <taxon>Eukaryota</taxon>
        <taxon>Metazoa</taxon>
        <taxon>Spiralia</taxon>
        <taxon>Lophotrochozoa</taxon>
        <taxon>Mollusca</taxon>
        <taxon>Bivalvia</taxon>
        <taxon>Autobranchia</taxon>
        <taxon>Heteroconchia</taxon>
        <taxon>Euheterodonta</taxon>
        <taxon>Imparidentia</taxon>
        <taxon>Neoheterodontei</taxon>
        <taxon>Myida</taxon>
        <taxon>Dreissenoidea</taxon>
        <taxon>Dreissenidae</taxon>
        <taxon>Dreissena</taxon>
    </lineage>
</organism>
<comment type="caution">
    <text evidence="1">The sequence shown here is derived from an EMBL/GenBank/DDBJ whole genome shotgun (WGS) entry which is preliminary data.</text>
</comment>
<dbReference type="Proteomes" id="UP000828390">
    <property type="component" value="Unassembled WGS sequence"/>
</dbReference>
<sequence length="169" mass="19651">MAEWSKAPARLKCSGPRMWAWVQIPLPTKWSKAPARLKCSGPRMWAWVQIPLPTKNARARLKCSGPRMWAWVQIPLLTKFLAFDFQFYSRARLKCSGPRMWAWVQIPLLTKVFSFRLSILFAYEQYYSQNAIANSLISIIGQTCARLKCSGPRMWAWVQIPLLTNVFRI</sequence>
<reference evidence="1" key="1">
    <citation type="journal article" date="2019" name="bioRxiv">
        <title>The Genome of the Zebra Mussel, Dreissena polymorpha: A Resource for Invasive Species Research.</title>
        <authorList>
            <person name="McCartney M.A."/>
            <person name="Auch B."/>
            <person name="Kono T."/>
            <person name="Mallez S."/>
            <person name="Zhang Y."/>
            <person name="Obille A."/>
            <person name="Becker A."/>
            <person name="Abrahante J.E."/>
            <person name="Garbe J."/>
            <person name="Badalamenti J.P."/>
            <person name="Herman A."/>
            <person name="Mangelson H."/>
            <person name="Liachko I."/>
            <person name="Sullivan S."/>
            <person name="Sone E.D."/>
            <person name="Koren S."/>
            <person name="Silverstein K.A.T."/>
            <person name="Beckman K.B."/>
            <person name="Gohl D.M."/>
        </authorList>
    </citation>
    <scope>NUCLEOTIDE SEQUENCE</scope>
    <source>
        <strain evidence="1">Duluth1</strain>
        <tissue evidence="1">Whole animal</tissue>
    </source>
</reference>
<dbReference type="EMBL" id="JAIWYP010000002">
    <property type="protein sequence ID" value="KAH3861754.1"/>
    <property type="molecule type" value="Genomic_DNA"/>
</dbReference>
<accession>A0A9D4LPV2</accession>
<keyword evidence="2" id="KW-1185">Reference proteome</keyword>
<dbReference type="AlphaFoldDB" id="A0A9D4LPV2"/>
<evidence type="ECO:0000313" key="1">
    <source>
        <dbReference type="EMBL" id="KAH3861754.1"/>
    </source>
</evidence>
<reference evidence="1" key="2">
    <citation type="submission" date="2020-11" db="EMBL/GenBank/DDBJ databases">
        <authorList>
            <person name="McCartney M.A."/>
            <person name="Auch B."/>
            <person name="Kono T."/>
            <person name="Mallez S."/>
            <person name="Becker A."/>
            <person name="Gohl D.M."/>
            <person name="Silverstein K.A.T."/>
            <person name="Koren S."/>
            <person name="Bechman K.B."/>
            <person name="Herman A."/>
            <person name="Abrahante J.E."/>
            <person name="Garbe J."/>
        </authorList>
    </citation>
    <scope>NUCLEOTIDE SEQUENCE</scope>
    <source>
        <strain evidence="1">Duluth1</strain>
        <tissue evidence="1">Whole animal</tissue>
    </source>
</reference>
<name>A0A9D4LPV2_DREPO</name>
<protein>
    <submittedName>
        <fullName evidence="1">Uncharacterized protein</fullName>
    </submittedName>
</protein>